<evidence type="ECO:0000313" key="2">
    <source>
        <dbReference type="Proteomes" id="UP000054538"/>
    </source>
</evidence>
<keyword evidence="2" id="KW-1185">Reference proteome</keyword>
<dbReference type="EMBL" id="KN826005">
    <property type="protein sequence ID" value="KIK80495.1"/>
    <property type="molecule type" value="Genomic_DNA"/>
</dbReference>
<dbReference type="OrthoDB" id="2689487at2759"/>
<protein>
    <submittedName>
        <fullName evidence="1">Unplaced genomic scaffold scaffold_1183, whole genome shotgun sequence</fullName>
    </submittedName>
</protein>
<name>A0A0D0DP13_9AGAM</name>
<dbReference type="Pfam" id="PF13913">
    <property type="entry name" value="zf-C2HC_2"/>
    <property type="match status" value="1"/>
</dbReference>
<dbReference type="HOGENOM" id="CLU_197950_0_0_1"/>
<feature type="non-terminal residue" evidence="1">
    <location>
        <position position="1"/>
    </location>
</feature>
<dbReference type="Gene3D" id="3.30.160.60">
    <property type="entry name" value="Classic Zinc Finger"/>
    <property type="match status" value="1"/>
</dbReference>
<accession>A0A0D0DP13</accession>
<reference evidence="2" key="2">
    <citation type="submission" date="2015-01" db="EMBL/GenBank/DDBJ databases">
        <title>Evolutionary Origins and Diversification of the Mycorrhizal Mutualists.</title>
        <authorList>
            <consortium name="DOE Joint Genome Institute"/>
            <consortium name="Mycorrhizal Genomics Consortium"/>
            <person name="Kohler A."/>
            <person name="Kuo A."/>
            <person name="Nagy L.G."/>
            <person name="Floudas D."/>
            <person name="Copeland A."/>
            <person name="Barry K.W."/>
            <person name="Cichocki N."/>
            <person name="Veneault-Fourrey C."/>
            <person name="LaButti K."/>
            <person name="Lindquist E.A."/>
            <person name="Lipzen A."/>
            <person name="Lundell T."/>
            <person name="Morin E."/>
            <person name="Murat C."/>
            <person name="Riley R."/>
            <person name="Ohm R."/>
            <person name="Sun H."/>
            <person name="Tunlid A."/>
            <person name="Henrissat B."/>
            <person name="Grigoriev I.V."/>
            <person name="Hibbett D.S."/>
            <person name="Martin F."/>
        </authorList>
    </citation>
    <scope>NUCLEOTIDE SEQUENCE [LARGE SCALE GENOMIC DNA]</scope>
    <source>
        <strain evidence="2">Ve08.2h10</strain>
    </source>
</reference>
<organism evidence="1 2">
    <name type="scientific">Paxillus rubicundulus Ve08.2h10</name>
    <dbReference type="NCBI Taxonomy" id="930991"/>
    <lineage>
        <taxon>Eukaryota</taxon>
        <taxon>Fungi</taxon>
        <taxon>Dikarya</taxon>
        <taxon>Basidiomycota</taxon>
        <taxon>Agaricomycotina</taxon>
        <taxon>Agaricomycetes</taxon>
        <taxon>Agaricomycetidae</taxon>
        <taxon>Boletales</taxon>
        <taxon>Paxilineae</taxon>
        <taxon>Paxillaceae</taxon>
        <taxon>Paxillus</taxon>
    </lineage>
</organism>
<dbReference type="InParanoid" id="A0A0D0DP13"/>
<dbReference type="Proteomes" id="UP000054538">
    <property type="component" value="Unassembled WGS sequence"/>
</dbReference>
<reference evidence="1 2" key="1">
    <citation type="submission" date="2014-04" db="EMBL/GenBank/DDBJ databases">
        <authorList>
            <consortium name="DOE Joint Genome Institute"/>
            <person name="Kuo A."/>
            <person name="Kohler A."/>
            <person name="Jargeat P."/>
            <person name="Nagy L.G."/>
            <person name="Floudas D."/>
            <person name="Copeland A."/>
            <person name="Barry K.W."/>
            <person name="Cichocki N."/>
            <person name="Veneault-Fourrey C."/>
            <person name="LaButti K."/>
            <person name="Lindquist E.A."/>
            <person name="Lipzen A."/>
            <person name="Lundell T."/>
            <person name="Morin E."/>
            <person name="Murat C."/>
            <person name="Sun H."/>
            <person name="Tunlid A."/>
            <person name="Henrissat B."/>
            <person name="Grigoriev I.V."/>
            <person name="Hibbett D.S."/>
            <person name="Martin F."/>
            <person name="Nordberg H.P."/>
            <person name="Cantor M.N."/>
            <person name="Hua S.X."/>
        </authorList>
    </citation>
    <scope>NUCLEOTIDE SEQUENCE [LARGE SCALE GENOMIC DNA]</scope>
    <source>
        <strain evidence="1 2">Ve08.2h10</strain>
    </source>
</reference>
<evidence type="ECO:0000313" key="1">
    <source>
        <dbReference type="EMBL" id="KIK80495.1"/>
    </source>
</evidence>
<sequence length="78" mass="9214">AKYNYFETTLMSQTSCPHCGKTFKVQGFKKHETSCKKQREDENEQEEFTHQYEAELCRGKCQILFITLLALIHNSMMM</sequence>
<gene>
    <name evidence="1" type="ORF">PAXRUDRAFT_158520</name>
</gene>
<dbReference type="AlphaFoldDB" id="A0A0D0DP13"/>
<proteinExistence type="predicted"/>